<feature type="chain" id="PRO_5022199914" evidence="1">
    <location>
        <begin position="34"/>
        <end position="815"/>
    </location>
</feature>
<dbReference type="PANTHER" id="PTHR31084">
    <property type="entry name" value="ALPHA-L-FUCOSIDASE 2"/>
    <property type="match status" value="1"/>
</dbReference>
<dbReference type="PIRSF" id="PIRSF007663">
    <property type="entry name" value="UCP007663"/>
    <property type="match status" value="1"/>
</dbReference>
<dbReference type="InterPro" id="IPR054363">
    <property type="entry name" value="GH95_cat"/>
</dbReference>
<proteinExistence type="predicted"/>
<accession>A0A562Q1B1</accession>
<dbReference type="InterPro" id="IPR016518">
    <property type="entry name" value="Alpha-L-fucosidase"/>
</dbReference>
<feature type="domain" description="Glycosyl hydrolase family 95 N-terminal" evidence="2">
    <location>
        <begin position="48"/>
        <end position="308"/>
    </location>
</feature>
<dbReference type="Proteomes" id="UP000315112">
    <property type="component" value="Unassembled WGS sequence"/>
</dbReference>
<reference evidence="5 6" key="1">
    <citation type="journal article" date="2015" name="Stand. Genomic Sci.">
        <title>Genomic Encyclopedia of Bacterial and Archaeal Type Strains, Phase III: the genomes of soil and plant-associated and newly described type strains.</title>
        <authorList>
            <person name="Whitman W.B."/>
            <person name="Woyke T."/>
            <person name="Klenk H.P."/>
            <person name="Zhou Y."/>
            <person name="Lilburn T.G."/>
            <person name="Beck B.J."/>
            <person name="De Vos P."/>
            <person name="Vandamme P."/>
            <person name="Eisen J.A."/>
            <person name="Garrity G."/>
            <person name="Hugenholtz P."/>
            <person name="Kyrpides N.C."/>
        </authorList>
    </citation>
    <scope>NUCLEOTIDE SEQUENCE [LARGE SCALE GENOMIC DNA]</scope>
    <source>
        <strain evidence="5 6">CGMCC 1.10685</strain>
    </source>
</reference>
<organism evidence="5 6">
    <name type="scientific">Pseudoduganella flava</name>
    <dbReference type="NCBI Taxonomy" id="871742"/>
    <lineage>
        <taxon>Bacteria</taxon>
        <taxon>Pseudomonadati</taxon>
        <taxon>Pseudomonadota</taxon>
        <taxon>Betaproteobacteria</taxon>
        <taxon>Burkholderiales</taxon>
        <taxon>Oxalobacteraceae</taxon>
        <taxon>Telluria group</taxon>
        <taxon>Pseudoduganella</taxon>
    </lineage>
</organism>
<dbReference type="RefSeq" id="WP_199271881.1">
    <property type="nucleotide sequence ID" value="NZ_CP046904.1"/>
</dbReference>
<feature type="domain" description="Glycosyl hydrolase family 95 catalytic" evidence="4">
    <location>
        <begin position="333"/>
        <end position="730"/>
    </location>
</feature>
<evidence type="ECO:0000313" key="5">
    <source>
        <dbReference type="EMBL" id="TWI50428.1"/>
    </source>
</evidence>
<evidence type="ECO:0000259" key="4">
    <source>
        <dbReference type="Pfam" id="PF22124"/>
    </source>
</evidence>
<dbReference type="Pfam" id="PF22124">
    <property type="entry name" value="Glyco_hydro_95_cat"/>
    <property type="match status" value="1"/>
</dbReference>
<dbReference type="InterPro" id="IPR008928">
    <property type="entry name" value="6-hairpin_glycosidase_sf"/>
</dbReference>
<sequence length="815" mass="87657">MKPTASHPSRRAFLRRFPVSAGLALAFPGLAGATAVARAQGDREDLSLWYDKPAGAWVEALPVGNGRLGAMVFGRAAQERLQLNEDMLFAGGPYDPNNPAAMAALPKVRALLDAGNYAEATALASSALMARPIKQMPYGAAGDLLIDVDGLSGAAGYRRTLDLDTAIATTRFANGRVRHLREAFASAPDDVIVLRFEAAGGTLDLGIGYRHPGRVKYGEKTPNGVPWDHREGLALDTRPATLSIKPDGAGALLIEGRNEAAEGIPGALRYAVRVLAVGDGAIAVEGERLRVRGGTNVTLLVAAATSYVSFVDVDGDPVAAVRARTAAARGKPYARLKADHVRGHQALFRRLSIRLGAAPVARATDARIAAVGTAEDPGLAALYVQYARYLLMSSSRPGSQPANLQGLWNEGTNPPWGSKYTININTQMNYWPAEAANLGECTEPLLRMVEDLARTGAATAWRMYRARGWVAHHNTDLWRAAAPIDGPNWGMWPCGGAWLCKTLWDHYEYAPDAAFLRRIWPLLQGAALFFVDTLVDDQGGRGLVTSPSISPENQHSKGFALCAGPAMDRQIVRDLFGWTIAAHKLLGEPDAAFAATLEDKRARLAPDRVGAQGQLQEWLEDWDARAPEQRHRHVSHLYGVYPSEQINVRDTPALAAAARVTLDTRGDKSTGWATAWRLALWARLGDGERAHAILLGLLGPERTYPNMFDAHPPFQIDGNFGGTAGILEMIVQSWGGEIRLLPALPRAWPEGALNGVRARGGVELDVTWADGRLRAVALRGRPGASVRLRSGARLVDVVLDGAGRARLDGDLARRA</sequence>
<dbReference type="Gene3D" id="1.50.10.10">
    <property type="match status" value="1"/>
</dbReference>
<feature type="signal peptide" evidence="1">
    <location>
        <begin position="1"/>
        <end position="33"/>
    </location>
</feature>
<dbReference type="GO" id="GO:0005975">
    <property type="term" value="P:carbohydrate metabolic process"/>
    <property type="evidence" value="ECO:0007669"/>
    <property type="project" value="InterPro"/>
</dbReference>
<dbReference type="PANTHER" id="PTHR31084:SF0">
    <property type="entry name" value="ALPHA-L-FUCOSIDASE 2"/>
    <property type="match status" value="1"/>
</dbReference>
<dbReference type="InterPro" id="IPR012341">
    <property type="entry name" value="6hp_glycosidase-like_sf"/>
</dbReference>
<dbReference type="SUPFAM" id="SSF48208">
    <property type="entry name" value="Six-hairpin glycosidases"/>
    <property type="match status" value="1"/>
</dbReference>
<dbReference type="InterPro" id="IPR049053">
    <property type="entry name" value="AFCA-like_C"/>
</dbReference>
<evidence type="ECO:0000313" key="6">
    <source>
        <dbReference type="Proteomes" id="UP000315112"/>
    </source>
</evidence>
<keyword evidence="1" id="KW-0732">Signal</keyword>
<protein>
    <submittedName>
        <fullName evidence="5">Alpha-L-fucosidase 2</fullName>
    </submittedName>
</protein>
<evidence type="ECO:0000259" key="2">
    <source>
        <dbReference type="Pfam" id="PF14498"/>
    </source>
</evidence>
<dbReference type="PROSITE" id="PS51318">
    <property type="entry name" value="TAT"/>
    <property type="match status" value="1"/>
</dbReference>
<dbReference type="Pfam" id="PF14498">
    <property type="entry name" value="Glyco_hyd_65N_2"/>
    <property type="match status" value="1"/>
</dbReference>
<name>A0A562Q1B1_9BURK</name>
<dbReference type="InterPro" id="IPR006311">
    <property type="entry name" value="TAT_signal"/>
</dbReference>
<evidence type="ECO:0000256" key="1">
    <source>
        <dbReference type="SAM" id="SignalP"/>
    </source>
</evidence>
<comment type="caution">
    <text evidence="5">The sequence shown here is derived from an EMBL/GenBank/DDBJ whole genome shotgun (WGS) entry which is preliminary data.</text>
</comment>
<feature type="domain" description="Alpha fucosidase A-like C-terminal" evidence="3">
    <location>
        <begin position="732"/>
        <end position="792"/>
    </location>
</feature>
<dbReference type="EMBL" id="VLKW01000002">
    <property type="protein sequence ID" value="TWI50428.1"/>
    <property type="molecule type" value="Genomic_DNA"/>
</dbReference>
<dbReference type="InterPro" id="IPR027414">
    <property type="entry name" value="GH95_N_dom"/>
</dbReference>
<gene>
    <name evidence="5" type="ORF">IP92_01657</name>
</gene>
<dbReference type="Pfam" id="PF21307">
    <property type="entry name" value="Glyco_hydro_95_C"/>
    <property type="match status" value="1"/>
</dbReference>
<dbReference type="AlphaFoldDB" id="A0A562Q1B1"/>
<dbReference type="GO" id="GO:0004560">
    <property type="term" value="F:alpha-L-fucosidase activity"/>
    <property type="evidence" value="ECO:0007669"/>
    <property type="project" value="InterPro"/>
</dbReference>
<evidence type="ECO:0000259" key="3">
    <source>
        <dbReference type="Pfam" id="PF21307"/>
    </source>
</evidence>